<accession>A0A1G1Z7I1</accession>
<evidence type="ECO:0000313" key="3">
    <source>
        <dbReference type="EMBL" id="OGY60389.1"/>
    </source>
</evidence>
<keyword evidence="1" id="KW-0812">Transmembrane</keyword>
<evidence type="ECO:0000313" key="4">
    <source>
        <dbReference type="Proteomes" id="UP000178744"/>
    </source>
</evidence>
<evidence type="ECO:0008006" key="5">
    <source>
        <dbReference type="Google" id="ProtNLM"/>
    </source>
</evidence>
<evidence type="ECO:0000256" key="2">
    <source>
        <dbReference type="SAM" id="SignalP"/>
    </source>
</evidence>
<protein>
    <recommendedName>
        <fullName evidence="5">DUF4190 domain-containing protein</fullName>
    </recommendedName>
</protein>
<feature type="transmembrane region" description="Helical" evidence="1">
    <location>
        <begin position="71"/>
        <end position="95"/>
    </location>
</feature>
<comment type="caution">
    <text evidence="3">The sequence shown here is derived from an EMBL/GenBank/DDBJ whole genome shotgun (WGS) entry which is preliminary data.</text>
</comment>
<evidence type="ECO:0000256" key="1">
    <source>
        <dbReference type="SAM" id="Phobius"/>
    </source>
</evidence>
<dbReference type="EMBL" id="MHIY01000001">
    <property type="protein sequence ID" value="OGY60389.1"/>
    <property type="molecule type" value="Genomic_DNA"/>
</dbReference>
<gene>
    <name evidence="3" type="ORF">A3B23_01765</name>
</gene>
<reference evidence="3 4" key="1">
    <citation type="journal article" date="2016" name="Nat. Commun.">
        <title>Thousands of microbial genomes shed light on interconnected biogeochemical processes in an aquifer system.</title>
        <authorList>
            <person name="Anantharaman K."/>
            <person name="Brown C.T."/>
            <person name="Hug L.A."/>
            <person name="Sharon I."/>
            <person name="Castelle C.J."/>
            <person name="Probst A.J."/>
            <person name="Thomas B.C."/>
            <person name="Singh A."/>
            <person name="Wilkins M.J."/>
            <person name="Karaoz U."/>
            <person name="Brodie E.L."/>
            <person name="Williams K.H."/>
            <person name="Hubbard S.S."/>
            <person name="Banfield J.F."/>
        </authorList>
    </citation>
    <scope>NUCLEOTIDE SEQUENCE [LARGE SCALE GENOMIC DNA]</scope>
</reference>
<keyword evidence="2" id="KW-0732">Signal</keyword>
<dbReference type="STRING" id="1797690.A3B23_01765"/>
<feature type="transmembrane region" description="Helical" evidence="1">
    <location>
        <begin position="107"/>
        <end position="127"/>
    </location>
</feature>
<name>A0A1G1Z7I1_9BACT</name>
<proteinExistence type="predicted"/>
<feature type="signal peptide" evidence="2">
    <location>
        <begin position="1"/>
        <end position="27"/>
    </location>
</feature>
<sequence length="136" mass="14341">MTNFKVFSLVLLGLMLLVPVTATPAFAVHCTPSGYAAPAAGSPYEHTGVDNNALPCSINSVGALLGFINKIFGLMFGLIIALATVFLLYAAFLYVTSRGDEEKVDNAKNIIIYAVIALVIAAIAYAVPTIVQSFVK</sequence>
<keyword evidence="1" id="KW-1133">Transmembrane helix</keyword>
<keyword evidence="1" id="KW-0472">Membrane</keyword>
<dbReference type="AlphaFoldDB" id="A0A1G1Z7I1"/>
<feature type="chain" id="PRO_5009581742" description="DUF4190 domain-containing protein" evidence="2">
    <location>
        <begin position="28"/>
        <end position="136"/>
    </location>
</feature>
<dbReference type="InterPro" id="IPR043993">
    <property type="entry name" value="T4SS_pilin"/>
</dbReference>
<dbReference type="Pfam" id="PF18895">
    <property type="entry name" value="T4SS_pilin"/>
    <property type="match status" value="1"/>
</dbReference>
<dbReference type="Proteomes" id="UP000178744">
    <property type="component" value="Unassembled WGS sequence"/>
</dbReference>
<organism evidence="3 4">
    <name type="scientific">Candidatus Colwellbacteria bacterium RIFCSPLOWO2_01_FULL_48_10</name>
    <dbReference type="NCBI Taxonomy" id="1797690"/>
    <lineage>
        <taxon>Bacteria</taxon>
        <taxon>Candidatus Colwelliibacteriota</taxon>
    </lineage>
</organism>